<feature type="domain" description="Amidase" evidence="1">
    <location>
        <begin position="37"/>
        <end position="327"/>
    </location>
</feature>
<dbReference type="Gene3D" id="3.90.1300.10">
    <property type="entry name" value="Amidase signature (AS) domain"/>
    <property type="match status" value="1"/>
</dbReference>
<dbReference type="PANTHER" id="PTHR42678:SF34">
    <property type="entry name" value="OS04G0183300 PROTEIN"/>
    <property type="match status" value="1"/>
</dbReference>
<proteinExistence type="predicted"/>
<dbReference type="AlphaFoldDB" id="A0AAN9UGL3"/>
<sequence>MSCSGPNVPAKEGCSLQHSAHEYQRLLSTGQLSSVALVNSFLDQIARHNHSGLKLNAVLSVCPRDTAIAQAQRLDQERGQGRVRSSLHGIPIIIKDAIVTDQSLGMVTSAGSSAVASLKARRNATLVDRLIEAGAIVLGKGNLTEFCGLKSDNTPIGWSAYGGQTLSPYRRGSLQDEHQPWCGGSSAGPAVSVAAGFAPLGIGTETGGSNVFPASVNGLYGLTLPHGTVPMDGIFRISETFDRVGLMARHSHDLVSLCNILLQADAKPQKSSTEGAVPARSLWEGLSIGILDSEWGTDPTTKWKWGSAELKDRYASVVNKMEELDHEFEGCLKDFISFSFEPDPNLTNLTDLVTWNEEHAAQAMPKQLVKCRDDTMTPERHDMAAAKLRTLARESGMAKFMRERGIDIIISASDASLISFSSCAGWPVATVPIGNLNKNGQPWGFFVLARDGSIDLLLKFLTAFHGCFEGVMGPARPFE</sequence>
<dbReference type="SUPFAM" id="SSF75304">
    <property type="entry name" value="Amidase signature (AS) enzymes"/>
    <property type="match status" value="1"/>
</dbReference>
<dbReference type="EMBL" id="JAJSPL020000004">
    <property type="protein sequence ID" value="KAK7747238.1"/>
    <property type="molecule type" value="Genomic_DNA"/>
</dbReference>
<reference evidence="2 3" key="1">
    <citation type="journal article" date="2023" name="PLoS ONE">
        <title>Cytospora paraplurivora sp. nov. isolated from orchards with fruit tree decline syndrome in Ontario, Canada.</title>
        <authorList>
            <person name="Ilyukhin E."/>
            <person name="Nguyen H.D.T."/>
            <person name="Castle A.J."/>
            <person name="Ellouze W."/>
        </authorList>
    </citation>
    <scope>NUCLEOTIDE SEQUENCE [LARGE SCALE GENOMIC DNA]</scope>
    <source>
        <strain evidence="2 3">FDS-564</strain>
    </source>
</reference>
<evidence type="ECO:0000259" key="1">
    <source>
        <dbReference type="Pfam" id="PF01425"/>
    </source>
</evidence>
<comment type="caution">
    <text evidence="2">The sequence shown here is derived from an EMBL/GenBank/DDBJ whole genome shotgun (WGS) entry which is preliminary data.</text>
</comment>
<dbReference type="Pfam" id="PF01425">
    <property type="entry name" value="Amidase"/>
    <property type="match status" value="1"/>
</dbReference>
<gene>
    <name evidence="2" type="ORF">SLS53_001491</name>
</gene>
<name>A0AAN9UGL3_9PEZI</name>
<keyword evidence="3" id="KW-1185">Reference proteome</keyword>
<evidence type="ECO:0000313" key="3">
    <source>
        <dbReference type="Proteomes" id="UP001320245"/>
    </source>
</evidence>
<protein>
    <recommendedName>
        <fullName evidence="1">Amidase domain-containing protein</fullName>
    </recommendedName>
</protein>
<dbReference type="InterPro" id="IPR023631">
    <property type="entry name" value="Amidase_dom"/>
</dbReference>
<dbReference type="PANTHER" id="PTHR42678">
    <property type="entry name" value="AMIDASE"/>
    <property type="match status" value="1"/>
</dbReference>
<evidence type="ECO:0000313" key="2">
    <source>
        <dbReference type="EMBL" id="KAK7747238.1"/>
    </source>
</evidence>
<dbReference type="Proteomes" id="UP001320245">
    <property type="component" value="Unassembled WGS sequence"/>
</dbReference>
<organism evidence="2 3">
    <name type="scientific">Cytospora paraplurivora</name>
    <dbReference type="NCBI Taxonomy" id="2898453"/>
    <lineage>
        <taxon>Eukaryota</taxon>
        <taxon>Fungi</taxon>
        <taxon>Dikarya</taxon>
        <taxon>Ascomycota</taxon>
        <taxon>Pezizomycotina</taxon>
        <taxon>Sordariomycetes</taxon>
        <taxon>Sordariomycetidae</taxon>
        <taxon>Diaporthales</taxon>
        <taxon>Cytosporaceae</taxon>
        <taxon>Cytospora</taxon>
    </lineage>
</organism>
<accession>A0AAN9UGL3</accession>
<dbReference type="InterPro" id="IPR036928">
    <property type="entry name" value="AS_sf"/>
</dbReference>